<dbReference type="CDD" id="cd11393">
    <property type="entry name" value="bHLH_AtbHLH_like"/>
    <property type="match status" value="1"/>
</dbReference>
<dbReference type="GO" id="GO:0046983">
    <property type="term" value="F:protein dimerization activity"/>
    <property type="evidence" value="ECO:0007669"/>
    <property type="project" value="InterPro"/>
</dbReference>
<keyword evidence="5" id="KW-0539">Nucleus</keyword>
<evidence type="ECO:0000313" key="7">
    <source>
        <dbReference type="EMBL" id="KAK1427599.1"/>
    </source>
</evidence>
<keyword evidence="8" id="KW-1185">Reference proteome</keyword>
<evidence type="ECO:0000259" key="6">
    <source>
        <dbReference type="PROSITE" id="PS50888"/>
    </source>
</evidence>
<dbReference type="InterPro" id="IPR045843">
    <property type="entry name" value="IND-like"/>
</dbReference>
<reference evidence="7" key="1">
    <citation type="journal article" date="2023" name="bioRxiv">
        <title>Improved chromosome-level genome assembly for marigold (Tagetes erecta).</title>
        <authorList>
            <person name="Jiang F."/>
            <person name="Yuan L."/>
            <person name="Wang S."/>
            <person name="Wang H."/>
            <person name="Xu D."/>
            <person name="Wang A."/>
            <person name="Fan W."/>
        </authorList>
    </citation>
    <scope>NUCLEOTIDE SEQUENCE</scope>
    <source>
        <strain evidence="7">WSJ</strain>
        <tissue evidence="7">Leaf</tissue>
    </source>
</reference>
<dbReference type="EMBL" id="JAUHHV010000004">
    <property type="protein sequence ID" value="KAK1427599.1"/>
    <property type="molecule type" value="Genomic_DNA"/>
</dbReference>
<keyword evidence="2" id="KW-0805">Transcription regulation</keyword>
<dbReference type="InterPro" id="IPR011598">
    <property type="entry name" value="bHLH_dom"/>
</dbReference>
<accession>A0AAD8KRV8</accession>
<dbReference type="PANTHER" id="PTHR16223:SF51">
    <property type="entry name" value="TRANSCRIPTION FACTOR BHLH117-RELATED"/>
    <property type="match status" value="1"/>
</dbReference>
<dbReference type="PROSITE" id="PS50888">
    <property type="entry name" value="BHLH"/>
    <property type="match status" value="1"/>
</dbReference>
<dbReference type="InterPro" id="IPR045239">
    <property type="entry name" value="bHLH95_bHLH"/>
</dbReference>
<dbReference type="SUPFAM" id="SSF47459">
    <property type="entry name" value="HLH, helix-loop-helix DNA-binding domain"/>
    <property type="match status" value="1"/>
</dbReference>
<comment type="subcellular location">
    <subcellularLocation>
        <location evidence="1">Nucleus</location>
    </subcellularLocation>
</comment>
<evidence type="ECO:0000313" key="8">
    <source>
        <dbReference type="Proteomes" id="UP001229421"/>
    </source>
</evidence>
<dbReference type="Pfam" id="PF00010">
    <property type="entry name" value="HLH"/>
    <property type="match status" value="1"/>
</dbReference>
<dbReference type="InterPro" id="IPR036638">
    <property type="entry name" value="HLH_DNA-bd_sf"/>
</dbReference>
<evidence type="ECO:0000256" key="5">
    <source>
        <dbReference type="ARBA" id="ARBA00023242"/>
    </source>
</evidence>
<evidence type="ECO:0000256" key="3">
    <source>
        <dbReference type="ARBA" id="ARBA00023125"/>
    </source>
</evidence>
<comment type="caution">
    <text evidence="7">The sequence shown here is derived from an EMBL/GenBank/DDBJ whole genome shotgun (WGS) entry which is preliminary data.</text>
</comment>
<evidence type="ECO:0000256" key="1">
    <source>
        <dbReference type="ARBA" id="ARBA00004123"/>
    </source>
</evidence>
<dbReference type="SMART" id="SM00353">
    <property type="entry name" value="HLH"/>
    <property type="match status" value="1"/>
</dbReference>
<feature type="domain" description="BHLH" evidence="6">
    <location>
        <begin position="153"/>
        <end position="203"/>
    </location>
</feature>
<dbReference type="GO" id="GO:0005634">
    <property type="term" value="C:nucleus"/>
    <property type="evidence" value="ECO:0007669"/>
    <property type="project" value="UniProtKB-SubCell"/>
</dbReference>
<dbReference type="GO" id="GO:0000981">
    <property type="term" value="F:DNA-binding transcription factor activity, RNA polymerase II-specific"/>
    <property type="evidence" value="ECO:0007669"/>
    <property type="project" value="TreeGrafter"/>
</dbReference>
<dbReference type="Proteomes" id="UP001229421">
    <property type="component" value="Unassembled WGS sequence"/>
</dbReference>
<keyword evidence="4" id="KW-0804">Transcription</keyword>
<proteinExistence type="predicted"/>
<evidence type="ECO:0000256" key="2">
    <source>
        <dbReference type="ARBA" id="ARBA00023015"/>
    </source>
</evidence>
<protein>
    <recommendedName>
        <fullName evidence="6">BHLH domain-containing protein</fullName>
    </recommendedName>
</protein>
<name>A0AAD8KRV8_TARER</name>
<dbReference type="GO" id="GO:0000978">
    <property type="term" value="F:RNA polymerase II cis-regulatory region sequence-specific DNA binding"/>
    <property type="evidence" value="ECO:0007669"/>
    <property type="project" value="TreeGrafter"/>
</dbReference>
<keyword evidence="3" id="KW-0238">DNA-binding</keyword>
<sequence length="209" mass="23591">MQPASDGLASFQSVPATWLDALLLSDHDDDDDIIGHNDSPKLTFNHVTTTDFVDPGFNLPAPDIGFIRQNSSPVGFVSHVNNSDLLVPMKYDYDDQVPSPVNGIKTRNAGLGESQMELTTRMLLKSLFYYNSTKTEKTIQDSAAFRVRAKRGFATHPRSIAERVRRTRISDRIRKLQELVPNMDKQTNTADMLEEAVEYVKFLQNQIQM</sequence>
<dbReference type="Gene3D" id="4.10.280.10">
    <property type="entry name" value="Helix-loop-helix DNA-binding domain"/>
    <property type="match status" value="1"/>
</dbReference>
<gene>
    <name evidence="7" type="ORF">QVD17_16287</name>
</gene>
<evidence type="ECO:0000256" key="4">
    <source>
        <dbReference type="ARBA" id="ARBA00023163"/>
    </source>
</evidence>
<dbReference type="PANTHER" id="PTHR16223">
    <property type="entry name" value="TRANSCRIPTION FACTOR BHLH83-RELATED"/>
    <property type="match status" value="1"/>
</dbReference>
<organism evidence="7 8">
    <name type="scientific">Tagetes erecta</name>
    <name type="common">African marigold</name>
    <dbReference type="NCBI Taxonomy" id="13708"/>
    <lineage>
        <taxon>Eukaryota</taxon>
        <taxon>Viridiplantae</taxon>
        <taxon>Streptophyta</taxon>
        <taxon>Embryophyta</taxon>
        <taxon>Tracheophyta</taxon>
        <taxon>Spermatophyta</taxon>
        <taxon>Magnoliopsida</taxon>
        <taxon>eudicotyledons</taxon>
        <taxon>Gunneridae</taxon>
        <taxon>Pentapetalae</taxon>
        <taxon>asterids</taxon>
        <taxon>campanulids</taxon>
        <taxon>Asterales</taxon>
        <taxon>Asteraceae</taxon>
        <taxon>Asteroideae</taxon>
        <taxon>Heliantheae alliance</taxon>
        <taxon>Tageteae</taxon>
        <taxon>Tagetes</taxon>
    </lineage>
</organism>
<dbReference type="AlphaFoldDB" id="A0AAD8KRV8"/>